<dbReference type="NCBIfam" id="TIGR00095">
    <property type="entry name" value="16S rRNA (guanine(966)-N(2))-methyltransferase RsmD"/>
    <property type="match status" value="1"/>
</dbReference>
<evidence type="ECO:0000256" key="2">
    <source>
        <dbReference type="ARBA" id="ARBA00022679"/>
    </source>
</evidence>
<dbReference type="RefSeq" id="WP_073302193.1">
    <property type="nucleotide sequence ID" value="NZ_FRAW01000002.1"/>
</dbReference>
<gene>
    <name evidence="3" type="ORF">SAMN05720469_102148</name>
</gene>
<dbReference type="GO" id="GO:0008168">
    <property type="term" value="F:methyltransferase activity"/>
    <property type="evidence" value="ECO:0007669"/>
    <property type="project" value="UniProtKB-KW"/>
</dbReference>
<dbReference type="Proteomes" id="UP000184275">
    <property type="component" value="Unassembled WGS sequence"/>
</dbReference>
<dbReference type="InterPro" id="IPR004398">
    <property type="entry name" value="RNA_MeTrfase_RsmD"/>
</dbReference>
<dbReference type="SUPFAM" id="SSF53335">
    <property type="entry name" value="S-adenosyl-L-methionine-dependent methyltransferases"/>
    <property type="match status" value="1"/>
</dbReference>
<dbReference type="Pfam" id="PF03602">
    <property type="entry name" value="Cons_hypoth95"/>
    <property type="match status" value="1"/>
</dbReference>
<dbReference type="InterPro" id="IPR029063">
    <property type="entry name" value="SAM-dependent_MTases_sf"/>
</dbReference>
<dbReference type="CDD" id="cd02440">
    <property type="entry name" value="AdoMet_MTases"/>
    <property type="match status" value="1"/>
</dbReference>
<evidence type="ECO:0000313" key="4">
    <source>
        <dbReference type="Proteomes" id="UP000184275"/>
    </source>
</evidence>
<dbReference type="Gene3D" id="3.40.50.150">
    <property type="entry name" value="Vaccinia Virus protein VP39"/>
    <property type="match status" value="1"/>
</dbReference>
<accession>A0A1M6QL96</accession>
<name>A0A1M6QL96_9BACT</name>
<protein>
    <submittedName>
        <fullName evidence="3">16S rRNA (Guanine966-N2)-methyltransferase</fullName>
    </submittedName>
</protein>
<dbReference type="PANTHER" id="PTHR43542">
    <property type="entry name" value="METHYLTRANSFERASE"/>
    <property type="match status" value="1"/>
</dbReference>
<dbReference type="EMBL" id="FRAW01000002">
    <property type="protein sequence ID" value="SHK21022.1"/>
    <property type="molecule type" value="Genomic_DNA"/>
</dbReference>
<reference evidence="4" key="1">
    <citation type="submission" date="2016-11" db="EMBL/GenBank/DDBJ databases">
        <authorList>
            <person name="Varghese N."/>
            <person name="Submissions S."/>
        </authorList>
    </citation>
    <scope>NUCLEOTIDE SEQUENCE [LARGE SCALE GENOMIC DNA]</scope>
    <source>
        <strain evidence="4">UWOS</strain>
    </source>
</reference>
<dbReference type="PIRSF" id="PIRSF004553">
    <property type="entry name" value="CHP00095"/>
    <property type="match status" value="1"/>
</dbReference>
<proteinExistence type="predicted"/>
<keyword evidence="4" id="KW-1185">Reference proteome</keyword>
<evidence type="ECO:0000256" key="1">
    <source>
        <dbReference type="ARBA" id="ARBA00022603"/>
    </source>
</evidence>
<dbReference type="GO" id="GO:0031167">
    <property type="term" value="P:rRNA methylation"/>
    <property type="evidence" value="ECO:0007669"/>
    <property type="project" value="InterPro"/>
</dbReference>
<organism evidence="3 4">
    <name type="scientific">Fibrobacter intestinalis</name>
    <dbReference type="NCBI Taxonomy" id="28122"/>
    <lineage>
        <taxon>Bacteria</taxon>
        <taxon>Pseudomonadati</taxon>
        <taxon>Fibrobacterota</taxon>
        <taxon>Fibrobacteria</taxon>
        <taxon>Fibrobacterales</taxon>
        <taxon>Fibrobacteraceae</taxon>
        <taxon>Fibrobacter</taxon>
    </lineage>
</organism>
<keyword evidence="2 3" id="KW-0808">Transferase</keyword>
<dbReference type="GO" id="GO:0003676">
    <property type="term" value="F:nucleic acid binding"/>
    <property type="evidence" value="ECO:0007669"/>
    <property type="project" value="InterPro"/>
</dbReference>
<dbReference type="PROSITE" id="PS00092">
    <property type="entry name" value="N6_MTASE"/>
    <property type="match status" value="1"/>
</dbReference>
<sequence length="177" mass="19605">MSIRITGGEFRGRQISSPLTSKTRPTGAMAREALFNILQDVSEFNVLDLFAGSGAVGIEALSRGAEQVTAVEKNRAQAQSLLNSYKSLGVEEKLHLCVAEVQDFFSRAITREERFDLIYADPPFTEAYPDLQPFLKLLSPRGVAVFEIPSRKAPEWTQAGRIRRYGESSLAFFSATL</sequence>
<dbReference type="AlphaFoldDB" id="A0A1M6QL96"/>
<dbReference type="PANTHER" id="PTHR43542:SF1">
    <property type="entry name" value="METHYLTRANSFERASE"/>
    <property type="match status" value="1"/>
</dbReference>
<dbReference type="InterPro" id="IPR002052">
    <property type="entry name" value="DNA_methylase_N6_adenine_CS"/>
</dbReference>
<keyword evidence="1 3" id="KW-0489">Methyltransferase</keyword>
<evidence type="ECO:0000313" key="3">
    <source>
        <dbReference type="EMBL" id="SHK21022.1"/>
    </source>
</evidence>